<gene>
    <name evidence="1" type="ORF">AGR2A_pc0172</name>
</gene>
<comment type="caution">
    <text evidence="1">The sequence shown here is derived from an EMBL/GenBank/DDBJ whole genome shotgun (WGS) entry which is preliminary data.</text>
</comment>
<evidence type="ECO:0000313" key="1">
    <source>
        <dbReference type="EMBL" id="CUX04162.1"/>
    </source>
</evidence>
<dbReference type="EMBL" id="FBVY01000049">
    <property type="protein sequence ID" value="CUX04162.1"/>
    <property type="molecule type" value="Genomic_DNA"/>
</dbReference>
<reference evidence="1 2" key="1">
    <citation type="submission" date="2016-01" db="EMBL/GenBank/DDBJ databases">
        <authorList>
            <person name="Regsiter A."/>
            <person name="william w."/>
        </authorList>
    </citation>
    <scope>NUCLEOTIDE SEQUENCE [LARGE SCALE GENOMIC DNA]</scope>
    <source>
        <strain evidence="1 2">CFBP 5494</strain>
    </source>
</reference>
<dbReference type="Proteomes" id="UP000191933">
    <property type="component" value="Unassembled WGS sequence"/>
</dbReference>
<protein>
    <submittedName>
        <fullName evidence="1">Uncharacterized protein</fullName>
    </submittedName>
</protein>
<evidence type="ECO:0000313" key="2">
    <source>
        <dbReference type="Proteomes" id="UP000191933"/>
    </source>
</evidence>
<organism evidence="1 2">
    <name type="scientific">Agrobacterium genomosp. 2 str. CFBP 5494</name>
    <dbReference type="NCBI Taxonomy" id="1183436"/>
    <lineage>
        <taxon>Bacteria</taxon>
        <taxon>Pseudomonadati</taxon>
        <taxon>Pseudomonadota</taxon>
        <taxon>Alphaproteobacteria</taxon>
        <taxon>Hyphomicrobiales</taxon>
        <taxon>Rhizobiaceae</taxon>
        <taxon>Rhizobium/Agrobacterium group</taxon>
        <taxon>Agrobacterium</taxon>
        <taxon>Agrobacterium tumefaciens complex</taxon>
    </lineage>
</organism>
<dbReference type="AlphaFoldDB" id="A0A9W5F3S4"/>
<proteinExistence type="predicted"/>
<accession>A0A9W5F3S4</accession>
<name>A0A9W5F3S4_9HYPH</name>
<keyword evidence="2" id="KW-1185">Reference proteome</keyword>
<sequence length="68" mass="7719">MLLIRCPMPDATWMVGFFCTQRRQWGELKAWDSATNSNVPLDKTGEDGLAPKQYRLPTNFAFGATETH</sequence>